<gene>
    <name evidence="1" type="ORF">OUY24_43950</name>
</gene>
<evidence type="ECO:0000313" key="1">
    <source>
        <dbReference type="EMBL" id="MDA0647622.1"/>
    </source>
</evidence>
<protein>
    <submittedName>
        <fullName evidence="1">Polysulfide reductase</fullName>
    </submittedName>
</protein>
<feature type="non-terminal residue" evidence="1">
    <location>
        <position position="1"/>
    </location>
</feature>
<reference evidence="1 2" key="1">
    <citation type="submission" date="2022-11" db="EMBL/GenBank/DDBJ databases">
        <title>Nonomuraea corallina sp. nov., a new species of the genus Nonomuraea isolated from sea side sediment in Thai sea.</title>
        <authorList>
            <person name="Ngamcharungchit C."/>
            <person name="Matsumoto A."/>
            <person name="Suriyachadkun C."/>
            <person name="Panbangred W."/>
            <person name="Inahashi Y."/>
            <person name="Intra B."/>
        </authorList>
    </citation>
    <scope>NUCLEOTIDE SEQUENCE [LARGE SCALE GENOMIC DNA]</scope>
    <source>
        <strain evidence="1 2">DSM 43553</strain>
    </source>
</reference>
<comment type="caution">
    <text evidence="1">The sequence shown here is derived from an EMBL/GenBank/DDBJ whole genome shotgun (WGS) entry which is preliminary data.</text>
</comment>
<dbReference type="EMBL" id="JAPNUD010000337">
    <property type="protein sequence ID" value="MDA0647622.1"/>
    <property type="molecule type" value="Genomic_DNA"/>
</dbReference>
<dbReference type="Proteomes" id="UP001212498">
    <property type="component" value="Unassembled WGS sequence"/>
</dbReference>
<sequence>RLGFLGEPYQVGRAGRLMRAARVLTAGGGLLAVVAGRSRALNAVSGLALTAGSLCTRFGILAAGRASAADPKYTVVPQRRRLDEAS</sequence>
<evidence type="ECO:0000313" key="2">
    <source>
        <dbReference type="Proteomes" id="UP001212498"/>
    </source>
</evidence>
<organism evidence="1 2">
    <name type="scientific">Nonomuraea ferruginea</name>
    <dbReference type="NCBI Taxonomy" id="46174"/>
    <lineage>
        <taxon>Bacteria</taxon>
        <taxon>Bacillati</taxon>
        <taxon>Actinomycetota</taxon>
        <taxon>Actinomycetes</taxon>
        <taxon>Streptosporangiales</taxon>
        <taxon>Streptosporangiaceae</taxon>
        <taxon>Nonomuraea</taxon>
    </lineage>
</organism>
<accession>A0ABT4TDN5</accession>
<name>A0ABT4TDN5_9ACTN</name>
<proteinExistence type="predicted"/>
<keyword evidence="2" id="KW-1185">Reference proteome</keyword>